<name>G2Y3U2_BOTF4</name>
<reference evidence="2" key="1">
    <citation type="journal article" date="2011" name="PLoS Genet.">
        <title>Genomic analysis of the necrotrophic fungal pathogens Sclerotinia sclerotiorum and Botrytis cinerea.</title>
        <authorList>
            <person name="Amselem J."/>
            <person name="Cuomo C.A."/>
            <person name="van Kan J.A."/>
            <person name="Viaud M."/>
            <person name="Benito E.P."/>
            <person name="Couloux A."/>
            <person name="Coutinho P.M."/>
            <person name="de Vries R.P."/>
            <person name="Dyer P.S."/>
            <person name="Fillinger S."/>
            <person name="Fournier E."/>
            <person name="Gout L."/>
            <person name="Hahn M."/>
            <person name="Kohn L."/>
            <person name="Lapalu N."/>
            <person name="Plummer K.M."/>
            <person name="Pradier J.M."/>
            <person name="Quevillon E."/>
            <person name="Sharon A."/>
            <person name="Simon A."/>
            <person name="ten Have A."/>
            <person name="Tudzynski B."/>
            <person name="Tudzynski P."/>
            <person name="Wincker P."/>
            <person name="Andrew M."/>
            <person name="Anthouard V."/>
            <person name="Beever R.E."/>
            <person name="Beffa R."/>
            <person name="Benoit I."/>
            <person name="Bouzid O."/>
            <person name="Brault B."/>
            <person name="Chen Z."/>
            <person name="Choquer M."/>
            <person name="Collemare J."/>
            <person name="Cotton P."/>
            <person name="Danchin E.G."/>
            <person name="Da Silva C."/>
            <person name="Gautier A."/>
            <person name="Giraud C."/>
            <person name="Giraud T."/>
            <person name="Gonzalez C."/>
            <person name="Grossetete S."/>
            <person name="Guldener U."/>
            <person name="Henrissat B."/>
            <person name="Howlett B.J."/>
            <person name="Kodira C."/>
            <person name="Kretschmer M."/>
            <person name="Lappartient A."/>
            <person name="Leroch M."/>
            <person name="Levis C."/>
            <person name="Mauceli E."/>
            <person name="Neuveglise C."/>
            <person name="Oeser B."/>
            <person name="Pearson M."/>
            <person name="Poulain J."/>
            <person name="Poussereau N."/>
            <person name="Quesneville H."/>
            <person name="Rascle C."/>
            <person name="Schumacher J."/>
            <person name="Segurens B."/>
            <person name="Sexton A."/>
            <person name="Silva E."/>
            <person name="Sirven C."/>
            <person name="Soanes D.M."/>
            <person name="Talbot N.J."/>
            <person name="Templeton M."/>
            <person name="Yandava C."/>
            <person name="Yarden O."/>
            <person name="Zeng Q."/>
            <person name="Rollins J.A."/>
            <person name="Lebrun M.H."/>
            <person name="Dickman M."/>
        </authorList>
    </citation>
    <scope>NUCLEOTIDE SEQUENCE [LARGE SCALE GENOMIC DNA]</scope>
    <source>
        <strain evidence="2">T4</strain>
    </source>
</reference>
<proteinExistence type="predicted"/>
<dbReference type="Proteomes" id="UP000008177">
    <property type="component" value="Unplaced contigs"/>
</dbReference>
<sequence>MRLTMRWARRYHAYSTCYTCKIGRPILGTGIKNTSVYRSQLLGAVYDYVKLSRKLLYHPGNCSMAILGTTRKLNCYRKSPTRNSITRTIAKFPNYLWLGYGVVRNLVSMSN</sequence>
<dbReference type="AlphaFoldDB" id="G2Y3U2"/>
<dbReference type="InParanoid" id="G2Y3U2"/>
<gene>
    <name evidence="1" type="ORF">BofuT4_P004910.1</name>
</gene>
<protein>
    <submittedName>
        <fullName evidence="1">Uncharacterized protein</fullName>
    </submittedName>
</protein>
<dbReference type="EMBL" id="FQ790286">
    <property type="protein sequence ID" value="CCD47332.1"/>
    <property type="molecule type" value="Genomic_DNA"/>
</dbReference>
<evidence type="ECO:0000313" key="2">
    <source>
        <dbReference type="Proteomes" id="UP000008177"/>
    </source>
</evidence>
<accession>G2Y3U2</accession>
<dbReference type="HOGENOM" id="CLU_2157992_0_0_1"/>
<evidence type="ECO:0000313" key="1">
    <source>
        <dbReference type="EMBL" id="CCD47332.1"/>
    </source>
</evidence>
<organism evidence="1 2">
    <name type="scientific">Botryotinia fuckeliana (strain T4)</name>
    <name type="common">Noble rot fungus</name>
    <name type="synonym">Botrytis cinerea</name>
    <dbReference type="NCBI Taxonomy" id="999810"/>
    <lineage>
        <taxon>Eukaryota</taxon>
        <taxon>Fungi</taxon>
        <taxon>Dikarya</taxon>
        <taxon>Ascomycota</taxon>
        <taxon>Pezizomycotina</taxon>
        <taxon>Leotiomycetes</taxon>
        <taxon>Helotiales</taxon>
        <taxon>Sclerotiniaceae</taxon>
        <taxon>Botrytis</taxon>
    </lineage>
</organism>